<keyword evidence="1" id="KW-0812">Transmembrane</keyword>
<dbReference type="InterPro" id="IPR021994">
    <property type="entry name" value="DUF3592"/>
</dbReference>
<gene>
    <name evidence="3" type="ORF">DR864_14705</name>
</gene>
<sequence>MKKSSSLIGGGVFALIGLIMAAVSWNFYKSDKAFMNKSISAIGTVVRWDYMRSTRGETTFYPVIAFETAEGQKIEFRNGVGTTRRKGSYQEGERVKVRYETQNPTNAKIAGFWELWGLTVILGGFGLVFIGAGLKIAFS</sequence>
<proteinExistence type="predicted"/>
<keyword evidence="4" id="KW-1185">Reference proteome</keyword>
<feature type="transmembrane region" description="Helical" evidence="1">
    <location>
        <begin position="7"/>
        <end position="28"/>
    </location>
</feature>
<dbReference type="EMBL" id="CP030850">
    <property type="protein sequence ID" value="AXE18911.1"/>
    <property type="molecule type" value="Genomic_DNA"/>
</dbReference>
<dbReference type="OrthoDB" id="952978at2"/>
<protein>
    <recommendedName>
        <fullName evidence="2">DUF3592 domain-containing protein</fullName>
    </recommendedName>
</protein>
<evidence type="ECO:0000313" key="4">
    <source>
        <dbReference type="Proteomes" id="UP000251993"/>
    </source>
</evidence>
<keyword evidence="1" id="KW-0472">Membrane</keyword>
<accession>A0A344TJU0</accession>
<dbReference type="KEGG" id="run:DR864_14705"/>
<reference evidence="3 4" key="1">
    <citation type="submission" date="2018-07" db="EMBL/GenBank/DDBJ databases">
        <title>Genome sequencing of Runella.</title>
        <authorList>
            <person name="Baek M.-G."/>
            <person name="Yi H."/>
        </authorList>
    </citation>
    <scope>NUCLEOTIDE SEQUENCE [LARGE SCALE GENOMIC DNA]</scope>
    <source>
        <strain evidence="3 4">HYN0085</strain>
    </source>
</reference>
<evidence type="ECO:0000259" key="2">
    <source>
        <dbReference type="Pfam" id="PF12158"/>
    </source>
</evidence>
<dbReference type="RefSeq" id="WP_114067692.1">
    <property type="nucleotide sequence ID" value="NZ_CP030850.1"/>
</dbReference>
<feature type="domain" description="DUF3592" evidence="2">
    <location>
        <begin position="43"/>
        <end position="112"/>
    </location>
</feature>
<keyword evidence="1" id="KW-1133">Transmembrane helix</keyword>
<name>A0A344TJU0_9BACT</name>
<evidence type="ECO:0000313" key="3">
    <source>
        <dbReference type="EMBL" id="AXE18911.1"/>
    </source>
</evidence>
<dbReference type="AlphaFoldDB" id="A0A344TJU0"/>
<feature type="transmembrane region" description="Helical" evidence="1">
    <location>
        <begin position="115"/>
        <end position="138"/>
    </location>
</feature>
<organism evidence="3 4">
    <name type="scientific">Runella rosea</name>
    <dbReference type="NCBI Taxonomy" id="2259595"/>
    <lineage>
        <taxon>Bacteria</taxon>
        <taxon>Pseudomonadati</taxon>
        <taxon>Bacteroidota</taxon>
        <taxon>Cytophagia</taxon>
        <taxon>Cytophagales</taxon>
        <taxon>Spirosomataceae</taxon>
        <taxon>Runella</taxon>
    </lineage>
</organism>
<evidence type="ECO:0000256" key="1">
    <source>
        <dbReference type="SAM" id="Phobius"/>
    </source>
</evidence>
<dbReference type="Proteomes" id="UP000251993">
    <property type="component" value="Chromosome"/>
</dbReference>
<dbReference type="Pfam" id="PF12158">
    <property type="entry name" value="DUF3592"/>
    <property type="match status" value="1"/>
</dbReference>